<feature type="region of interest" description="Disordered" evidence="16">
    <location>
        <begin position="129"/>
        <end position="221"/>
    </location>
</feature>
<keyword evidence="5" id="KW-0964">Secreted</keyword>
<feature type="signal peptide" evidence="17">
    <location>
        <begin position="1"/>
        <end position="17"/>
    </location>
</feature>
<feature type="compositionally biased region" description="Low complexity" evidence="16">
    <location>
        <begin position="186"/>
        <end position="221"/>
    </location>
</feature>
<evidence type="ECO:0000313" key="20">
    <source>
        <dbReference type="Proteomes" id="UP000449547"/>
    </source>
</evidence>
<accession>A0A642UEJ9</accession>
<protein>
    <recommendedName>
        <fullName evidence="18">CFEM domain-containing protein</fullName>
    </recommendedName>
</protein>
<evidence type="ECO:0000256" key="13">
    <source>
        <dbReference type="ARBA" id="ARBA00023180"/>
    </source>
</evidence>
<evidence type="ECO:0000256" key="5">
    <source>
        <dbReference type="ARBA" id="ARBA00022525"/>
    </source>
</evidence>
<feature type="disulfide bond" evidence="15">
    <location>
        <begin position="73"/>
        <end position="106"/>
    </location>
</feature>
<dbReference type="PANTHER" id="PTHR37928:SF1">
    <property type="entry name" value="CFEM DOMAIN PROTEIN (AFU_ORTHOLOGUE AFUA_6G14090)"/>
    <property type="match status" value="1"/>
</dbReference>
<feature type="compositionally biased region" description="Polar residues" evidence="16">
    <location>
        <begin position="164"/>
        <end position="178"/>
    </location>
</feature>
<keyword evidence="9 17" id="KW-0732">Signal</keyword>
<feature type="domain" description="CFEM" evidence="18">
    <location>
        <begin position="20"/>
        <end position="133"/>
    </location>
</feature>
<evidence type="ECO:0000256" key="8">
    <source>
        <dbReference type="ARBA" id="ARBA00022723"/>
    </source>
</evidence>
<evidence type="ECO:0000256" key="10">
    <source>
        <dbReference type="ARBA" id="ARBA00023004"/>
    </source>
</evidence>
<dbReference type="OrthoDB" id="2496787at2759"/>
<comment type="caution">
    <text evidence="19">The sequence shown here is derived from an EMBL/GenBank/DDBJ whole genome shotgun (WGS) entry which is preliminary data.</text>
</comment>
<proteinExistence type="inferred from homology"/>
<evidence type="ECO:0000256" key="14">
    <source>
        <dbReference type="ARBA" id="ARBA00023288"/>
    </source>
</evidence>
<evidence type="ECO:0000256" key="9">
    <source>
        <dbReference type="ARBA" id="ARBA00022729"/>
    </source>
</evidence>
<dbReference type="GO" id="GO:0005886">
    <property type="term" value="C:plasma membrane"/>
    <property type="evidence" value="ECO:0007669"/>
    <property type="project" value="UniProtKB-SubCell"/>
</dbReference>
<dbReference type="InterPro" id="IPR051735">
    <property type="entry name" value="CFEM_domain"/>
</dbReference>
<keyword evidence="13" id="KW-0325">Glycoprotein</keyword>
<dbReference type="AlphaFoldDB" id="A0A642UEJ9"/>
<evidence type="ECO:0000256" key="12">
    <source>
        <dbReference type="ARBA" id="ARBA00023157"/>
    </source>
</evidence>
<dbReference type="OMA" id="CIAKSCK"/>
<evidence type="ECO:0000256" key="4">
    <source>
        <dbReference type="ARBA" id="ARBA00022475"/>
    </source>
</evidence>
<gene>
    <name evidence="19" type="ORF">DIURU_005191</name>
</gene>
<dbReference type="Proteomes" id="UP000449547">
    <property type="component" value="Unassembled WGS sequence"/>
</dbReference>
<dbReference type="GO" id="GO:0098552">
    <property type="term" value="C:side of membrane"/>
    <property type="evidence" value="ECO:0007669"/>
    <property type="project" value="UniProtKB-KW"/>
</dbReference>
<reference evidence="19 20" key="1">
    <citation type="submission" date="2019-07" db="EMBL/GenBank/DDBJ databases">
        <title>Genome assembly of two rare yeast pathogens: Diutina rugosa and Trichomonascus ciferrii.</title>
        <authorList>
            <person name="Mixao V."/>
            <person name="Saus E."/>
            <person name="Hansen A."/>
            <person name="Lass-Flor C."/>
            <person name="Gabaldon T."/>
        </authorList>
    </citation>
    <scope>NUCLEOTIDE SEQUENCE [LARGE SCALE GENOMIC DNA]</scope>
    <source>
        <strain evidence="19 20">CBS 613</strain>
    </source>
</reference>
<keyword evidence="8 15" id="KW-0479">Metal-binding</keyword>
<evidence type="ECO:0000256" key="6">
    <source>
        <dbReference type="ARBA" id="ARBA00022617"/>
    </source>
</evidence>
<dbReference type="GO" id="GO:0005576">
    <property type="term" value="C:extracellular region"/>
    <property type="evidence" value="ECO:0007669"/>
    <property type="project" value="UniProtKB-SubCell"/>
</dbReference>
<organism evidence="19 20">
    <name type="scientific">Diutina rugosa</name>
    <name type="common">Yeast</name>
    <name type="synonym">Candida rugosa</name>
    <dbReference type="NCBI Taxonomy" id="5481"/>
    <lineage>
        <taxon>Eukaryota</taxon>
        <taxon>Fungi</taxon>
        <taxon>Dikarya</taxon>
        <taxon>Ascomycota</taxon>
        <taxon>Saccharomycotina</taxon>
        <taxon>Pichiomycetes</taxon>
        <taxon>Debaryomycetaceae</taxon>
        <taxon>Diutina</taxon>
    </lineage>
</organism>
<dbReference type="PROSITE" id="PS52012">
    <property type="entry name" value="CFEM"/>
    <property type="match status" value="1"/>
</dbReference>
<dbReference type="GO" id="GO:0046872">
    <property type="term" value="F:metal ion binding"/>
    <property type="evidence" value="ECO:0007669"/>
    <property type="project" value="UniProtKB-UniRule"/>
</dbReference>
<sequence length="252" mass="26384">MIAPAALLLAAAALVQAAENPYANFPSVPKTASINGFADPILGSVPECAKSCLTDNADTGSTPCPYWDTGCLCVMPQFGNKIADCIAKSCKGADVRTATDVAKNKCQEVGVWEPYWQIGDAQKKALDEAAKVEATTTEDNKPTETSQQQQQPTQTSEEPQPTTDNNNNQEQKTTQAPTSEEPKPTSQAPQSQSAEQQQGGEQQQSSAAEPSQQEQQAETSSYVVPSVDLANGAAAMGAGSLGVIAAAAMMML</sequence>
<keyword evidence="6 15" id="KW-0349">Heme</keyword>
<feature type="binding site" description="axial binding residue" evidence="15">
    <location>
        <position position="68"/>
    </location>
    <ligand>
        <name>heme</name>
        <dbReference type="ChEBI" id="CHEBI:30413"/>
    </ligand>
    <ligandPart>
        <name>Fe</name>
        <dbReference type="ChEBI" id="CHEBI:18248"/>
    </ligandPart>
</feature>
<dbReference type="InterPro" id="IPR008427">
    <property type="entry name" value="Extracellular_membr_CFEM_dom"/>
</dbReference>
<keyword evidence="4" id="KW-1003">Cell membrane</keyword>
<keyword evidence="10 15" id="KW-0408">Iron</keyword>
<dbReference type="EMBL" id="SWFT01000155">
    <property type="protein sequence ID" value="KAA8897592.1"/>
    <property type="molecule type" value="Genomic_DNA"/>
</dbReference>
<keyword evidence="11" id="KW-0472">Membrane</keyword>
<evidence type="ECO:0000256" key="3">
    <source>
        <dbReference type="ARBA" id="ARBA00010031"/>
    </source>
</evidence>
<comment type="similarity">
    <text evidence="3">Belongs to the RBT5 family.</text>
</comment>
<evidence type="ECO:0000256" key="2">
    <source>
        <dbReference type="ARBA" id="ARBA00004613"/>
    </source>
</evidence>
<keyword evidence="7" id="KW-0336">GPI-anchor</keyword>
<name>A0A642UEJ9_DIURU</name>
<keyword evidence="12 15" id="KW-1015">Disulfide bond</keyword>
<evidence type="ECO:0000256" key="15">
    <source>
        <dbReference type="PROSITE-ProRule" id="PRU01356"/>
    </source>
</evidence>
<evidence type="ECO:0000313" key="19">
    <source>
        <dbReference type="EMBL" id="KAA8897592.1"/>
    </source>
</evidence>
<feature type="chain" id="PRO_5024867916" description="CFEM domain-containing protein" evidence="17">
    <location>
        <begin position="18"/>
        <end position="252"/>
    </location>
</feature>
<dbReference type="PANTHER" id="PTHR37928">
    <property type="entry name" value="CFEM DOMAIN PROTEIN (AFU_ORTHOLOGUE AFUA_6G14090)"/>
    <property type="match status" value="1"/>
</dbReference>
<keyword evidence="14" id="KW-0449">Lipoprotein</keyword>
<comment type="caution">
    <text evidence="15">Lacks conserved residue(s) required for the propagation of feature annotation.</text>
</comment>
<dbReference type="GeneID" id="54783842"/>
<keyword evidence="20" id="KW-1185">Reference proteome</keyword>
<dbReference type="Pfam" id="PF05730">
    <property type="entry name" value="CFEM"/>
    <property type="match status" value="1"/>
</dbReference>
<feature type="disulfide bond" evidence="15">
    <location>
        <begin position="64"/>
        <end position="71"/>
    </location>
</feature>
<evidence type="ECO:0000256" key="1">
    <source>
        <dbReference type="ARBA" id="ARBA00004609"/>
    </source>
</evidence>
<evidence type="ECO:0000256" key="17">
    <source>
        <dbReference type="SAM" id="SignalP"/>
    </source>
</evidence>
<evidence type="ECO:0000256" key="11">
    <source>
        <dbReference type="ARBA" id="ARBA00023136"/>
    </source>
</evidence>
<dbReference type="SMART" id="SM00747">
    <property type="entry name" value="CFEM"/>
    <property type="match status" value="1"/>
</dbReference>
<evidence type="ECO:0000256" key="7">
    <source>
        <dbReference type="ARBA" id="ARBA00022622"/>
    </source>
</evidence>
<dbReference type="VEuPathDB" id="FungiDB:DIURU_005191"/>
<evidence type="ECO:0000256" key="16">
    <source>
        <dbReference type="SAM" id="MobiDB-lite"/>
    </source>
</evidence>
<dbReference type="RefSeq" id="XP_034010067.1">
    <property type="nucleotide sequence ID" value="XM_034158146.1"/>
</dbReference>
<evidence type="ECO:0000259" key="18">
    <source>
        <dbReference type="PROSITE" id="PS52012"/>
    </source>
</evidence>
<feature type="compositionally biased region" description="Low complexity" evidence="16">
    <location>
        <begin position="143"/>
        <end position="163"/>
    </location>
</feature>
<comment type="subcellular location">
    <subcellularLocation>
        <location evidence="1">Cell membrane</location>
        <topology evidence="1">Lipid-anchor</topology>
        <topology evidence="1">GPI-anchor</topology>
    </subcellularLocation>
    <subcellularLocation>
        <location evidence="2">Secreted</location>
    </subcellularLocation>
</comment>